<name>A0A919YFK0_9BACL</name>
<dbReference type="Gene3D" id="3.40.50.620">
    <property type="entry name" value="HUPs"/>
    <property type="match status" value="1"/>
</dbReference>
<accession>A0A919YFK0</accession>
<dbReference type="SUPFAM" id="SSF52374">
    <property type="entry name" value="Nucleotidylyl transferase"/>
    <property type="match status" value="1"/>
</dbReference>
<evidence type="ECO:0000256" key="5">
    <source>
        <dbReference type="ARBA" id="ARBA00022917"/>
    </source>
</evidence>
<evidence type="ECO:0000256" key="7">
    <source>
        <dbReference type="ARBA" id="ARBA00048270"/>
    </source>
</evidence>
<reference evidence="13 14" key="1">
    <citation type="submission" date="2021-03" db="EMBL/GenBank/DDBJ databases">
        <title>Antimicrobial resistance genes in bacteria isolated from Japanese honey, and their potential for conferring macrolide and lincosamide resistance in the American foulbrood pathogen Paenibacillus larvae.</title>
        <authorList>
            <person name="Okamoto M."/>
            <person name="Kumagai M."/>
            <person name="Kanamori H."/>
            <person name="Takamatsu D."/>
        </authorList>
    </citation>
    <scope>NUCLEOTIDE SEQUENCE [LARGE SCALE GENOMIC DNA]</scope>
    <source>
        <strain evidence="13 14">J34TS1</strain>
    </source>
</reference>
<dbReference type="InterPro" id="IPR050132">
    <property type="entry name" value="Gln/Glu-tRNA_Ligase"/>
</dbReference>
<feature type="domain" description="Glutamyl/glutaminyl-tRNA synthetase class Ib anti-codon binding" evidence="11">
    <location>
        <begin position="341"/>
        <end position="441"/>
    </location>
</feature>
<dbReference type="InterPro" id="IPR014729">
    <property type="entry name" value="Rossmann-like_a/b/a_fold"/>
</dbReference>
<feature type="binding site" evidence="8">
    <location>
        <position position="69"/>
    </location>
    <ligand>
        <name>L-glutamine</name>
        <dbReference type="ChEBI" id="CHEBI:58359"/>
    </ligand>
</feature>
<feature type="binding site" evidence="8">
    <location>
        <begin position="262"/>
        <end position="263"/>
    </location>
    <ligand>
        <name>ATP</name>
        <dbReference type="ChEBI" id="CHEBI:30616"/>
    </ligand>
</feature>
<dbReference type="SUPFAM" id="SSF50715">
    <property type="entry name" value="Ribosomal protein L25-like"/>
    <property type="match status" value="1"/>
</dbReference>
<comment type="subcellular location">
    <subcellularLocation>
        <location evidence="8">Cytoplasm</location>
    </subcellularLocation>
</comment>
<dbReference type="HAMAP" id="MF_00126">
    <property type="entry name" value="Gln_tRNA_synth"/>
    <property type="match status" value="1"/>
</dbReference>
<dbReference type="InterPro" id="IPR011035">
    <property type="entry name" value="Ribosomal_bL25/Gln-tRNA_synth"/>
</dbReference>
<feature type="short sequence motif" description="'HIGH' region" evidence="8">
    <location>
        <begin position="36"/>
        <end position="46"/>
    </location>
</feature>
<sequence>MITLEKPSTPSNFIKNVITDDLESGKVQKVITRFPPEPNGYLHIGHAKAIWINFTLAQEFGGMTNLRFDDTNPIKEDVEFVKSIEEDVKWLGYEWAEKRFASDYFDEMYKRAELLIQKGKAYVDDQSADQIRETRGTLTEPGQNSPYRERSVEENLELFRKMRAGEFKDGEKVLRAKIDMASPNINLRDPVIYRISHATHHNTGDKWCIYPMYAFAHPIEDAIEDITHSLCSLEFEDQRPFYDWVIAECEMESTPHQYEFGRLNVSQTLTSKRKLKLLVDENIVDGWDDPRMPTISGLRRRGYTPEAIRSFVYETGISKSQGLVDLQMLEHFVREDLKLKAPRTMAVLRPLKVVITNYPEGQIEWLEAENNTENPEMGSRQIPFSREIYIEQDDFMEDPPSKYFRLFPGNEVRLKNAYFIKCNDFVKDENGNVTEIHCTYDPETKSGSGFTGRKVKGTIHWVEATHAVPAEFRMYEPLIKPKEDEAEQALENLEAAETEKVEKSFLDEINPNSLEVLQGFVEPGMKEANPQDKFQFFRHGYFNVDPKYSKPGEPVFNLIVSMKSSFKLPK</sequence>
<dbReference type="Proteomes" id="UP000682811">
    <property type="component" value="Unassembled WGS sequence"/>
</dbReference>
<evidence type="ECO:0000313" key="13">
    <source>
        <dbReference type="EMBL" id="GIO50282.1"/>
    </source>
</evidence>
<dbReference type="AlphaFoldDB" id="A0A919YFK0"/>
<dbReference type="NCBIfam" id="NF011291">
    <property type="entry name" value="PRK14703.1"/>
    <property type="match status" value="1"/>
</dbReference>
<proteinExistence type="inferred from homology"/>
<comment type="catalytic activity">
    <reaction evidence="7 8">
        <text>tRNA(Gln) + L-glutamine + ATP = L-glutaminyl-tRNA(Gln) + AMP + diphosphate</text>
        <dbReference type="Rhea" id="RHEA:20121"/>
        <dbReference type="Rhea" id="RHEA-COMP:9662"/>
        <dbReference type="Rhea" id="RHEA-COMP:9681"/>
        <dbReference type="ChEBI" id="CHEBI:30616"/>
        <dbReference type="ChEBI" id="CHEBI:33019"/>
        <dbReference type="ChEBI" id="CHEBI:58359"/>
        <dbReference type="ChEBI" id="CHEBI:78442"/>
        <dbReference type="ChEBI" id="CHEBI:78521"/>
        <dbReference type="ChEBI" id="CHEBI:456215"/>
        <dbReference type="EC" id="6.1.1.18"/>
    </reaction>
</comment>
<comment type="caution">
    <text evidence="13">The sequence shown here is derived from an EMBL/GenBank/DDBJ whole genome shotgun (WGS) entry which is preliminary data.</text>
</comment>
<evidence type="ECO:0000256" key="3">
    <source>
        <dbReference type="ARBA" id="ARBA00022741"/>
    </source>
</evidence>
<dbReference type="Pfam" id="PF20974">
    <property type="entry name" value="tRNA-synt_1c_C2"/>
    <property type="match status" value="1"/>
</dbReference>
<protein>
    <recommendedName>
        <fullName evidence="8">Glutamine--tRNA ligase</fullName>
        <ecNumber evidence="8">6.1.1.18</ecNumber>
    </recommendedName>
    <alternativeName>
        <fullName evidence="8">Glutaminyl-tRNA synthetase</fullName>
        <shortName evidence="8">GlnRS</shortName>
    </alternativeName>
</protein>
<evidence type="ECO:0000259" key="11">
    <source>
        <dbReference type="Pfam" id="PF03950"/>
    </source>
</evidence>
<dbReference type="Gene3D" id="1.10.1160.10">
    <property type="entry name" value="Glutamyl-trna Synthetase, Domain 2"/>
    <property type="match status" value="1"/>
</dbReference>
<dbReference type="PRINTS" id="PR00987">
    <property type="entry name" value="TRNASYNTHGLU"/>
</dbReference>
<dbReference type="InterPro" id="IPR049437">
    <property type="entry name" value="tRNA-synt_1c_C2"/>
</dbReference>
<dbReference type="Gene3D" id="2.40.240.10">
    <property type="entry name" value="Ribosomal Protein L25, Chain P"/>
    <property type="match status" value="2"/>
</dbReference>
<evidence type="ECO:0000256" key="6">
    <source>
        <dbReference type="ARBA" id="ARBA00023146"/>
    </source>
</evidence>
<keyword evidence="2 8" id="KW-0436">Ligase</keyword>
<dbReference type="FunFam" id="3.90.800.10:FF:000001">
    <property type="entry name" value="Glutamine--tRNA ligase"/>
    <property type="match status" value="1"/>
</dbReference>
<dbReference type="NCBIfam" id="TIGR00440">
    <property type="entry name" value="glnS"/>
    <property type="match status" value="1"/>
</dbReference>
<feature type="short sequence motif" description="'KMSKS' region" evidence="8">
    <location>
        <begin position="269"/>
        <end position="273"/>
    </location>
</feature>
<dbReference type="InterPro" id="IPR000924">
    <property type="entry name" value="Glu/Gln-tRNA-synth"/>
</dbReference>
<dbReference type="Pfam" id="PF03950">
    <property type="entry name" value="tRNA-synt_1c_C"/>
    <property type="match status" value="1"/>
</dbReference>
<evidence type="ECO:0000256" key="2">
    <source>
        <dbReference type="ARBA" id="ARBA00022598"/>
    </source>
</evidence>
<dbReference type="InterPro" id="IPR020056">
    <property type="entry name" value="Rbsml_bL25/Gln-tRNA_synth_N"/>
</dbReference>
<keyword evidence="3 8" id="KW-0547">Nucleotide-binding</keyword>
<dbReference type="GO" id="GO:0006425">
    <property type="term" value="P:glutaminyl-tRNA aminoacylation"/>
    <property type="evidence" value="ECO:0007669"/>
    <property type="project" value="UniProtKB-UniRule"/>
</dbReference>
<dbReference type="PROSITE" id="PS00178">
    <property type="entry name" value="AA_TRNA_LIGASE_I"/>
    <property type="match status" value="1"/>
</dbReference>
<dbReference type="FunFam" id="1.10.1160.10:FF:000001">
    <property type="entry name" value="Glutamine--tRNA ligase"/>
    <property type="match status" value="1"/>
</dbReference>
<dbReference type="InterPro" id="IPR020058">
    <property type="entry name" value="Glu/Gln-tRNA-synth_Ib_cat-dom"/>
</dbReference>
<evidence type="ECO:0000256" key="4">
    <source>
        <dbReference type="ARBA" id="ARBA00022840"/>
    </source>
</evidence>
<evidence type="ECO:0000259" key="10">
    <source>
        <dbReference type="Pfam" id="PF00749"/>
    </source>
</evidence>
<dbReference type="InterPro" id="IPR020061">
    <property type="entry name" value="Glu_tRNA_lig_a-bdl"/>
</dbReference>
<dbReference type="EC" id="6.1.1.18" evidence="8"/>
<feature type="domain" description="tRNA synthetases class I (E and Q) anti-codon binding" evidence="12">
    <location>
        <begin position="458"/>
        <end position="545"/>
    </location>
</feature>
<evidence type="ECO:0000313" key="14">
    <source>
        <dbReference type="Proteomes" id="UP000682811"/>
    </source>
</evidence>
<evidence type="ECO:0000256" key="1">
    <source>
        <dbReference type="ARBA" id="ARBA00022490"/>
    </source>
</evidence>
<dbReference type="FunFam" id="2.40.240.10:FF:000001">
    <property type="entry name" value="Glutamine--tRNA ligase"/>
    <property type="match status" value="1"/>
</dbReference>
<dbReference type="FunFam" id="3.40.50.620:FF:000037">
    <property type="entry name" value="Glutamine--tRNA ligase cytoplasmic"/>
    <property type="match status" value="1"/>
</dbReference>
<evidence type="ECO:0000256" key="8">
    <source>
        <dbReference type="HAMAP-Rule" id="MF_00126"/>
    </source>
</evidence>
<gene>
    <name evidence="8" type="primary">glnS</name>
    <name evidence="13" type="ORF">J34TS1_50470</name>
</gene>
<dbReference type="GO" id="GO:0006424">
    <property type="term" value="P:glutamyl-tRNA aminoacylation"/>
    <property type="evidence" value="ECO:0007669"/>
    <property type="project" value="UniProtKB-UniRule"/>
</dbReference>
<dbReference type="Pfam" id="PF00749">
    <property type="entry name" value="tRNA-synt_1c"/>
    <property type="match status" value="1"/>
</dbReference>
<dbReference type="PANTHER" id="PTHR43097:SF5">
    <property type="entry name" value="GLUTAMATE--TRNA LIGASE"/>
    <property type="match status" value="1"/>
</dbReference>
<dbReference type="Gene3D" id="3.90.800.10">
    <property type="entry name" value="Glutamyl-tRNA Synthetase, Domain 3"/>
    <property type="match status" value="1"/>
</dbReference>
<feature type="binding site" evidence="8">
    <location>
        <begin position="37"/>
        <end position="39"/>
    </location>
    <ligand>
        <name>ATP</name>
        <dbReference type="ChEBI" id="CHEBI:30616"/>
    </ligand>
</feature>
<evidence type="ECO:0000259" key="12">
    <source>
        <dbReference type="Pfam" id="PF20974"/>
    </source>
</evidence>
<keyword evidence="14" id="KW-1185">Reference proteome</keyword>
<dbReference type="GO" id="GO:0005524">
    <property type="term" value="F:ATP binding"/>
    <property type="evidence" value="ECO:0007669"/>
    <property type="project" value="UniProtKB-UniRule"/>
</dbReference>
<dbReference type="GO" id="GO:0004819">
    <property type="term" value="F:glutamine-tRNA ligase activity"/>
    <property type="evidence" value="ECO:0007669"/>
    <property type="project" value="UniProtKB-UniRule"/>
</dbReference>
<dbReference type="InterPro" id="IPR004514">
    <property type="entry name" value="Gln-tRNA-synth"/>
</dbReference>
<dbReference type="InterPro" id="IPR020059">
    <property type="entry name" value="Glu/Gln-tRNA-synth_Ib_codon-bd"/>
</dbReference>
<comment type="subunit">
    <text evidence="8">Monomer.</text>
</comment>
<keyword evidence="1 8" id="KW-0963">Cytoplasm</keyword>
<feature type="domain" description="Glutamyl/glutaminyl-tRNA synthetase class Ib catalytic" evidence="10">
    <location>
        <begin position="29"/>
        <end position="338"/>
    </location>
</feature>
<comment type="similarity">
    <text evidence="8 9">Belongs to the class-I aminoacyl-tRNA synthetase family.</text>
</comment>
<dbReference type="InterPro" id="IPR001412">
    <property type="entry name" value="aa-tRNA-synth_I_CS"/>
</dbReference>
<dbReference type="EMBL" id="BORT01000030">
    <property type="protein sequence ID" value="GIO50282.1"/>
    <property type="molecule type" value="Genomic_DNA"/>
</dbReference>
<dbReference type="InterPro" id="IPR022861">
    <property type="entry name" value="Gln_tRNA_ligase_bac"/>
</dbReference>
<keyword evidence="5 8" id="KW-0648">Protein biosynthesis</keyword>
<comment type="caution">
    <text evidence="8">Lacks conserved residue(s) required for the propagation of feature annotation.</text>
</comment>
<dbReference type="PANTHER" id="PTHR43097">
    <property type="entry name" value="GLUTAMINE-TRNA LIGASE"/>
    <property type="match status" value="1"/>
</dbReference>
<evidence type="ECO:0000256" key="9">
    <source>
        <dbReference type="RuleBase" id="RU363037"/>
    </source>
</evidence>
<feature type="binding site" evidence="8">
    <location>
        <position position="213"/>
    </location>
    <ligand>
        <name>L-glutamine</name>
        <dbReference type="ChEBI" id="CHEBI:58359"/>
    </ligand>
</feature>
<keyword evidence="6 8" id="KW-0030">Aminoacyl-tRNA synthetase</keyword>
<feature type="binding site" evidence="8">
    <location>
        <begin position="43"/>
        <end position="49"/>
    </location>
    <ligand>
        <name>ATP</name>
        <dbReference type="ChEBI" id="CHEBI:30616"/>
    </ligand>
</feature>
<keyword evidence="4 8" id="KW-0067">ATP-binding</keyword>
<organism evidence="13 14">
    <name type="scientific">Paenibacillus azoreducens</name>
    <dbReference type="NCBI Taxonomy" id="116718"/>
    <lineage>
        <taxon>Bacteria</taxon>
        <taxon>Bacillati</taxon>
        <taxon>Bacillota</taxon>
        <taxon>Bacilli</taxon>
        <taxon>Bacillales</taxon>
        <taxon>Paenibacillaceae</taxon>
        <taxon>Paenibacillus</taxon>
    </lineage>
</organism>
<dbReference type="GO" id="GO:0005829">
    <property type="term" value="C:cytosol"/>
    <property type="evidence" value="ECO:0007669"/>
    <property type="project" value="TreeGrafter"/>
</dbReference>